<accession>C5MC21</accession>
<dbReference type="AlphaFoldDB" id="C5MC21"/>
<dbReference type="HOGENOM" id="CLU_061203_0_0_1"/>
<dbReference type="EMBL" id="GG692398">
    <property type="protein sequence ID" value="EER33188.1"/>
    <property type="molecule type" value="Genomic_DNA"/>
</dbReference>
<protein>
    <submittedName>
        <fullName evidence="3">Uncharacterized protein</fullName>
    </submittedName>
</protein>
<evidence type="ECO:0000256" key="1">
    <source>
        <dbReference type="PROSITE-ProRule" id="PRU00339"/>
    </source>
</evidence>
<dbReference type="OrthoDB" id="1914839at2759"/>
<dbReference type="Pfam" id="PF13181">
    <property type="entry name" value="TPR_8"/>
    <property type="match status" value="1"/>
</dbReference>
<reference evidence="3 4" key="1">
    <citation type="journal article" date="2009" name="Nature">
        <title>Evolution of pathogenicity and sexual reproduction in eight Candida genomes.</title>
        <authorList>
            <person name="Butler G."/>
            <person name="Rasmussen M.D."/>
            <person name="Lin M.F."/>
            <person name="Santos M.A."/>
            <person name="Sakthikumar S."/>
            <person name="Munro C.A."/>
            <person name="Rheinbay E."/>
            <person name="Grabherr M."/>
            <person name="Forche A."/>
            <person name="Reedy J.L."/>
            <person name="Agrafioti I."/>
            <person name="Arnaud M.B."/>
            <person name="Bates S."/>
            <person name="Brown A.J."/>
            <person name="Brunke S."/>
            <person name="Costanzo M.C."/>
            <person name="Fitzpatrick D.A."/>
            <person name="de Groot P.W."/>
            <person name="Harris D."/>
            <person name="Hoyer L.L."/>
            <person name="Hube B."/>
            <person name="Klis F.M."/>
            <person name="Kodira C."/>
            <person name="Lennard N."/>
            <person name="Logue M.E."/>
            <person name="Martin R."/>
            <person name="Neiman A.M."/>
            <person name="Nikolaou E."/>
            <person name="Quail M.A."/>
            <person name="Quinn J."/>
            <person name="Santos M.C."/>
            <person name="Schmitzberger F.F."/>
            <person name="Sherlock G."/>
            <person name="Shah P."/>
            <person name="Silverstein K.A."/>
            <person name="Skrzypek M.S."/>
            <person name="Soll D."/>
            <person name="Staggs R."/>
            <person name="Stansfield I."/>
            <person name="Stumpf M.P."/>
            <person name="Sudbery P.E."/>
            <person name="Srikantha T."/>
            <person name="Zeng Q."/>
            <person name="Berman J."/>
            <person name="Berriman M."/>
            <person name="Heitman J."/>
            <person name="Gow N.A."/>
            <person name="Lorenz M.C."/>
            <person name="Birren B.W."/>
            <person name="Kellis M."/>
            <person name="Cuomo C.A."/>
        </authorList>
    </citation>
    <scope>NUCLEOTIDE SEQUENCE [LARGE SCALE GENOMIC DNA]</scope>
    <source>
        <strain evidence="4">ATCC MYA-3404 / T1</strain>
    </source>
</reference>
<dbReference type="RefSeq" id="XP_002549316.1">
    <property type="nucleotide sequence ID" value="XM_002549270.1"/>
</dbReference>
<keyword evidence="4" id="KW-1185">Reference proteome</keyword>
<dbReference type="eggNOG" id="ENOG502QSAH">
    <property type="taxonomic scope" value="Eukaryota"/>
</dbReference>
<feature type="compositionally biased region" description="Acidic residues" evidence="2">
    <location>
        <begin position="356"/>
        <end position="372"/>
    </location>
</feature>
<proteinExistence type="predicted"/>
<name>C5MC21_CANTT</name>
<dbReference type="VEuPathDB" id="FungiDB:CTRG_03613"/>
<evidence type="ECO:0000313" key="4">
    <source>
        <dbReference type="Proteomes" id="UP000002037"/>
    </source>
</evidence>
<dbReference type="CDD" id="cd24142">
    <property type="entry name" value="ACL4-like"/>
    <property type="match status" value="1"/>
</dbReference>
<organism evidence="3 4">
    <name type="scientific">Candida tropicalis (strain ATCC MYA-3404 / T1)</name>
    <name type="common">Yeast</name>
    <dbReference type="NCBI Taxonomy" id="294747"/>
    <lineage>
        <taxon>Eukaryota</taxon>
        <taxon>Fungi</taxon>
        <taxon>Dikarya</taxon>
        <taxon>Ascomycota</taxon>
        <taxon>Saccharomycotina</taxon>
        <taxon>Pichiomycetes</taxon>
        <taxon>Debaryomycetaceae</taxon>
        <taxon>Candida/Lodderomyces clade</taxon>
        <taxon>Candida</taxon>
    </lineage>
</organism>
<dbReference type="KEGG" id="ctp:CTRG_03613"/>
<dbReference type="STRING" id="294747.C5MC21"/>
<dbReference type="SUPFAM" id="SSF48452">
    <property type="entry name" value="TPR-like"/>
    <property type="match status" value="1"/>
</dbReference>
<dbReference type="InterPro" id="IPR011990">
    <property type="entry name" value="TPR-like_helical_dom_sf"/>
</dbReference>
<dbReference type="GeneID" id="8297747"/>
<sequence length="372" mass="42262">MSEIITQARALLQTSQPEKALELLLSQIDTNKESVPYLSLLGQTYLENNQVQEAYEIFTTACTIDPEAKEGEEKFLCLGQIIGGRDGLNSINIAINALKNKLESSLSDYPKDLYKSEEEYKTDIINKITSSISSEIEIWMTDLCMEPEAESKCSELIEFSLNLDNTNPESYSLLSSIRISQQRNPEAIEALNKSWELFKLKKTRLEEMANKNVDQDAFDIGMEYVDLIQPLIALARYAVELEQYDTAIQVSSGIQDINENVLDAYYIEILANISKARQLSNNPESQLNELAEHENEEVRSLIQETRLSLTSVYKILQTDLAEEFDNELVAQLSQLMNEVGGPIMSELMPSRKNRDDDDDINWDDINSDEEIE</sequence>
<gene>
    <name evidence="3" type="ORF">CTRG_03613</name>
</gene>
<evidence type="ECO:0000256" key="2">
    <source>
        <dbReference type="SAM" id="MobiDB-lite"/>
    </source>
</evidence>
<dbReference type="InterPro" id="IPR019734">
    <property type="entry name" value="TPR_rpt"/>
</dbReference>
<dbReference type="Gene3D" id="1.25.40.10">
    <property type="entry name" value="Tetratricopeptide repeat domain"/>
    <property type="match status" value="2"/>
</dbReference>
<feature type="repeat" description="TPR" evidence="1">
    <location>
        <begin position="35"/>
        <end position="68"/>
    </location>
</feature>
<dbReference type="Proteomes" id="UP000002037">
    <property type="component" value="Unassembled WGS sequence"/>
</dbReference>
<dbReference type="PROSITE" id="PS50005">
    <property type="entry name" value="TPR"/>
    <property type="match status" value="1"/>
</dbReference>
<feature type="region of interest" description="Disordered" evidence="2">
    <location>
        <begin position="346"/>
        <end position="372"/>
    </location>
</feature>
<keyword evidence="1" id="KW-0802">TPR repeat</keyword>
<evidence type="ECO:0000313" key="3">
    <source>
        <dbReference type="EMBL" id="EER33188.1"/>
    </source>
</evidence>